<dbReference type="Proteomes" id="UP001353858">
    <property type="component" value="Unassembled WGS sequence"/>
</dbReference>
<evidence type="ECO:0000313" key="4">
    <source>
        <dbReference type="Proteomes" id="UP001353858"/>
    </source>
</evidence>
<feature type="coiled-coil region" evidence="1">
    <location>
        <begin position="73"/>
        <end position="121"/>
    </location>
</feature>
<keyword evidence="4" id="KW-1185">Reference proteome</keyword>
<sequence length="214" mass="25293">MTSKKELITDSDDYSTDDMRKRRRSEIRDEIFDKSRKTQRSPNKTQSDDGKLDLLVKMVQGLTEDVKLVRIQQEQYNVEMLKIQEENAKLRKENDNIKKENQEIKKELTEIRRNFEVIDKENRKNNIVIQGMKIRTNETGTIIPQVEKFIEDYLEVEAKVKDAITLGTNVCLVKLENGKDKEKIMFNKTKLGKIPTEKIYINDDLIKKEREKQN</sequence>
<organism evidence="3 4">
    <name type="scientific">Aquatica leii</name>
    <dbReference type="NCBI Taxonomy" id="1421715"/>
    <lineage>
        <taxon>Eukaryota</taxon>
        <taxon>Metazoa</taxon>
        <taxon>Ecdysozoa</taxon>
        <taxon>Arthropoda</taxon>
        <taxon>Hexapoda</taxon>
        <taxon>Insecta</taxon>
        <taxon>Pterygota</taxon>
        <taxon>Neoptera</taxon>
        <taxon>Endopterygota</taxon>
        <taxon>Coleoptera</taxon>
        <taxon>Polyphaga</taxon>
        <taxon>Elateriformia</taxon>
        <taxon>Elateroidea</taxon>
        <taxon>Lampyridae</taxon>
        <taxon>Luciolinae</taxon>
        <taxon>Aquatica</taxon>
    </lineage>
</organism>
<dbReference type="EMBL" id="JARPUR010000005">
    <property type="protein sequence ID" value="KAK4875483.1"/>
    <property type="molecule type" value="Genomic_DNA"/>
</dbReference>
<feature type="compositionally biased region" description="Basic and acidic residues" evidence="2">
    <location>
        <begin position="26"/>
        <end position="36"/>
    </location>
</feature>
<evidence type="ECO:0000313" key="3">
    <source>
        <dbReference type="EMBL" id="KAK4875483.1"/>
    </source>
</evidence>
<protein>
    <submittedName>
        <fullName evidence="3">Uncharacterized protein</fullName>
    </submittedName>
</protein>
<gene>
    <name evidence="3" type="ORF">RN001_011905</name>
</gene>
<proteinExistence type="predicted"/>
<accession>A0AAN7P4V1</accession>
<comment type="caution">
    <text evidence="3">The sequence shown here is derived from an EMBL/GenBank/DDBJ whole genome shotgun (WGS) entry which is preliminary data.</text>
</comment>
<feature type="region of interest" description="Disordered" evidence="2">
    <location>
        <begin position="1"/>
        <end position="49"/>
    </location>
</feature>
<dbReference type="AlphaFoldDB" id="A0AAN7P4V1"/>
<keyword evidence="1" id="KW-0175">Coiled coil</keyword>
<evidence type="ECO:0000256" key="1">
    <source>
        <dbReference type="SAM" id="Coils"/>
    </source>
</evidence>
<evidence type="ECO:0000256" key="2">
    <source>
        <dbReference type="SAM" id="MobiDB-lite"/>
    </source>
</evidence>
<name>A0AAN7P4V1_9COLE</name>
<reference evidence="4" key="1">
    <citation type="submission" date="2023-01" db="EMBL/GenBank/DDBJ databases">
        <title>Key to firefly adult light organ development and bioluminescence: homeobox transcription factors regulate luciferase expression and transportation to peroxisome.</title>
        <authorList>
            <person name="Fu X."/>
        </authorList>
    </citation>
    <scope>NUCLEOTIDE SEQUENCE [LARGE SCALE GENOMIC DNA]</scope>
</reference>